<evidence type="ECO:0000313" key="2">
    <source>
        <dbReference type="Proteomes" id="UP000198211"/>
    </source>
</evidence>
<comment type="caution">
    <text evidence="1">The sequence shown here is derived from an EMBL/GenBank/DDBJ whole genome shotgun (WGS) entry which is preliminary data.</text>
</comment>
<proteinExistence type="predicted"/>
<dbReference type="AlphaFoldDB" id="A0A225WIQ4"/>
<organism evidence="1 2">
    <name type="scientific">Phytophthora megakarya</name>
    <dbReference type="NCBI Taxonomy" id="4795"/>
    <lineage>
        <taxon>Eukaryota</taxon>
        <taxon>Sar</taxon>
        <taxon>Stramenopiles</taxon>
        <taxon>Oomycota</taxon>
        <taxon>Peronosporomycetes</taxon>
        <taxon>Peronosporales</taxon>
        <taxon>Peronosporaceae</taxon>
        <taxon>Phytophthora</taxon>
    </lineage>
</organism>
<protein>
    <submittedName>
        <fullName evidence="1">Uncharacterized protein</fullName>
    </submittedName>
</protein>
<gene>
    <name evidence="1" type="ORF">PHMEG_0008460</name>
</gene>
<keyword evidence="2" id="KW-1185">Reference proteome</keyword>
<dbReference type="Proteomes" id="UP000198211">
    <property type="component" value="Unassembled WGS sequence"/>
</dbReference>
<evidence type="ECO:0000313" key="1">
    <source>
        <dbReference type="EMBL" id="OWZ17583.1"/>
    </source>
</evidence>
<accession>A0A225WIQ4</accession>
<reference evidence="2" key="1">
    <citation type="submission" date="2017-03" db="EMBL/GenBank/DDBJ databases">
        <title>Phytopthora megakarya and P. palmivora, two closely related causual agents of cacao black pod achieved similar genome size and gene model numbers by different mechanisms.</title>
        <authorList>
            <person name="Ali S."/>
            <person name="Shao J."/>
            <person name="Larry D.J."/>
            <person name="Kronmiller B."/>
            <person name="Shen D."/>
            <person name="Strem M.D."/>
            <person name="Melnick R.L."/>
            <person name="Guiltinan M.J."/>
            <person name="Tyler B.M."/>
            <person name="Meinhardt L.W."/>
            <person name="Bailey B.A."/>
        </authorList>
    </citation>
    <scope>NUCLEOTIDE SEQUENCE [LARGE SCALE GENOMIC DNA]</scope>
    <source>
        <strain evidence="2">zdho120</strain>
    </source>
</reference>
<dbReference type="OrthoDB" id="120110at2759"/>
<sequence length="87" mass="9855">MTQTVMHAVVKNVHQQAFEIVQAPKLLNRSQDAVVSLKRRLEHHCSSGQTCIELDLLEVVCLYELRKAVDDVTSVKLVALIDKNWSL</sequence>
<dbReference type="EMBL" id="NBNE01000730">
    <property type="protein sequence ID" value="OWZ17583.1"/>
    <property type="molecule type" value="Genomic_DNA"/>
</dbReference>
<name>A0A225WIQ4_9STRA</name>